<keyword evidence="2 3" id="KW-0413">Isomerase</keyword>
<dbReference type="GO" id="GO:0006096">
    <property type="term" value="P:glycolytic process"/>
    <property type="evidence" value="ECO:0007669"/>
    <property type="project" value="UniProtKB-UniPathway"/>
</dbReference>
<comment type="catalytic activity">
    <reaction evidence="3">
        <text>D-glyceraldehyde 3-phosphate = dihydroxyacetone phosphate</text>
        <dbReference type="Rhea" id="RHEA:18585"/>
        <dbReference type="ChEBI" id="CHEBI:57642"/>
        <dbReference type="ChEBI" id="CHEBI:59776"/>
        <dbReference type="EC" id="5.3.1.1"/>
    </reaction>
</comment>
<accession>A0A1F5G4F4</accession>
<dbReference type="GO" id="GO:0019563">
    <property type="term" value="P:glycerol catabolic process"/>
    <property type="evidence" value="ECO:0007669"/>
    <property type="project" value="TreeGrafter"/>
</dbReference>
<dbReference type="EC" id="5.3.1.1" evidence="3"/>
<dbReference type="PANTHER" id="PTHR21139:SF42">
    <property type="entry name" value="TRIOSEPHOSPHATE ISOMERASE"/>
    <property type="match status" value="1"/>
</dbReference>
<keyword evidence="3" id="KW-0324">Glycolysis</keyword>
<dbReference type="UniPathway" id="UPA00109">
    <property type="reaction ID" value="UER00189"/>
</dbReference>
<organism evidence="4 5">
    <name type="scientific">Candidatus Curtissbacteria bacterium RIFCSPHIGHO2_01_FULL_41_11</name>
    <dbReference type="NCBI Taxonomy" id="1797711"/>
    <lineage>
        <taxon>Bacteria</taxon>
        <taxon>Candidatus Curtissiibacteriota</taxon>
    </lineage>
</organism>
<reference evidence="4 5" key="1">
    <citation type="journal article" date="2016" name="Nat. Commun.">
        <title>Thousands of microbial genomes shed light on interconnected biogeochemical processes in an aquifer system.</title>
        <authorList>
            <person name="Anantharaman K."/>
            <person name="Brown C.T."/>
            <person name="Hug L.A."/>
            <person name="Sharon I."/>
            <person name="Castelle C.J."/>
            <person name="Probst A.J."/>
            <person name="Thomas B.C."/>
            <person name="Singh A."/>
            <person name="Wilkins M.J."/>
            <person name="Karaoz U."/>
            <person name="Brodie E.L."/>
            <person name="Williams K.H."/>
            <person name="Hubbard S.S."/>
            <person name="Banfield J.F."/>
        </authorList>
    </citation>
    <scope>NUCLEOTIDE SEQUENCE [LARGE SCALE GENOMIC DNA]</scope>
</reference>
<dbReference type="GO" id="GO:0004807">
    <property type="term" value="F:triose-phosphate isomerase activity"/>
    <property type="evidence" value="ECO:0007669"/>
    <property type="project" value="UniProtKB-EC"/>
</dbReference>
<dbReference type="Gene3D" id="3.20.20.70">
    <property type="entry name" value="Aldolase class I"/>
    <property type="match status" value="1"/>
</dbReference>
<comment type="caution">
    <text evidence="4">The sequence shown here is derived from an EMBL/GenBank/DDBJ whole genome shotgun (WGS) entry which is preliminary data.</text>
</comment>
<sequence length="221" mass="23967">MNENTPLVIANLKANKTWDEISTWLDVVAHYAEDFPGTLVLSPAFPFLSAASQKIKANGFKIKLASQDVSRFEQGAYTGEVAASQIKDLCQFAIIGHSERRQNFAESDEILSQKVLNAQNATIIPIFCVQDQSTPIAEGVEIVAYEPTFAIGSGNPDTPENAKAQAKEIKKRGAYTVIYGGSVSGQNAKSFVEKDLIDGILVATNSLDPQNFIRIIEAVSD</sequence>
<comment type="pathway">
    <text evidence="3">Carbohydrate biosynthesis; gluconeogenesis.</text>
</comment>
<evidence type="ECO:0000256" key="3">
    <source>
        <dbReference type="RuleBase" id="RU363013"/>
    </source>
</evidence>
<dbReference type="GO" id="GO:0005829">
    <property type="term" value="C:cytosol"/>
    <property type="evidence" value="ECO:0007669"/>
    <property type="project" value="TreeGrafter"/>
</dbReference>
<comment type="subunit">
    <text evidence="3">Homodimer.</text>
</comment>
<dbReference type="PANTHER" id="PTHR21139">
    <property type="entry name" value="TRIOSEPHOSPHATE ISOMERASE"/>
    <property type="match status" value="1"/>
</dbReference>
<dbReference type="AlphaFoldDB" id="A0A1F5G4F4"/>
<evidence type="ECO:0000256" key="1">
    <source>
        <dbReference type="ARBA" id="ARBA00007422"/>
    </source>
</evidence>
<keyword evidence="3" id="KW-0312">Gluconeogenesis</keyword>
<name>A0A1F5G4F4_9BACT</name>
<dbReference type="InterPro" id="IPR035990">
    <property type="entry name" value="TIM_sf"/>
</dbReference>
<comment type="pathway">
    <text evidence="3">Carbohydrate degradation; glycolysis; D-glyceraldehyde 3-phosphate from glycerone phosphate: step 1/1.</text>
</comment>
<evidence type="ECO:0000313" key="5">
    <source>
        <dbReference type="Proteomes" id="UP000179102"/>
    </source>
</evidence>
<gene>
    <name evidence="4" type="ORF">A2870_02705</name>
</gene>
<dbReference type="GO" id="GO:0006094">
    <property type="term" value="P:gluconeogenesis"/>
    <property type="evidence" value="ECO:0007669"/>
    <property type="project" value="UniProtKB-UniPathway"/>
</dbReference>
<dbReference type="STRING" id="1797711.A2870_02705"/>
<dbReference type="InterPro" id="IPR013785">
    <property type="entry name" value="Aldolase_TIM"/>
</dbReference>
<comment type="subcellular location">
    <subcellularLocation>
        <location evidence="3">Cytoplasm</location>
    </subcellularLocation>
</comment>
<dbReference type="InterPro" id="IPR000652">
    <property type="entry name" value="Triosephosphate_isomerase"/>
</dbReference>
<dbReference type="Pfam" id="PF00121">
    <property type="entry name" value="TIM"/>
    <property type="match status" value="1"/>
</dbReference>
<proteinExistence type="inferred from homology"/>
<evidence type="ECO:0000313" key="4">
    <source>
        <dbReference type="EMBL" id="OGD86727.1"/>
    </source>
</evidence>
<dbReference type="CDD" id="cd00311">
    <property type="entry name" value="TIM"/>
    <property type="match status" value="1"/>
</dbReference>
<dbReference type="PROSITE" id="PS51440">
    <property type="entry name" value="TIM_2"/>
    <property type="match status" value="1"/>
</dbReference>
<dbReference type="SUPFAM" id="SSF51351">
    <property type="entry name" value="Triosephosphate isomerase (TIM)"/>
    <property type="match status" value="1"/>
</dbReference>
<dbReference type="EMBL" id="MFAZ01000033">
    <property type="protein sequence ID" value="OGD86727.1"/>
    <property type="molecule type" value="Genomic_DNA"/>
</dbReference>
<comment type="similarity">
    <text evidence="1 3">Belongs to the triosephosphate isomerase family.</text>
</comment>
<evidence type="ECO:0000256" key="2">
    <source>
        <dbReference type="ARBA" id="ARBA00023235"/>
    </source>
</evidence>
<dbReference type="GO" id="GO:0046166">
    <property type="term" value="P:glyceraldehyde-3-phosphate biosynthetic process"/>
    <property type="evidence" value="ECO:0007669"/>
    <property type="project" value="TreeGrafter"/>
</dbReference>
<dbReference type="UniPathway" id="UPA00138"/>
<keyword evidence="3" id="KW-0963">Cytoplasm</keyword>
<protein>
    <recommendedName>
        <fullName evidence="3">Triosephosphate isomerase</fullName>
        <ecNumber evidence="3">5.3.1.1</ecNumber>
    </recommendedName>
</protein>
<dbReference type="Proteomes" id="UP000179102">
    <property type="component" value="Unassembled WGS sequence"/>
</dbReference>